<keyword evidence="1" id="KW-0732">Signal</keyword>
<evidence type="ECO:0000313" key="2">
    <source>
        <dbReference type="EMBL" id="WOI34165.1"/>
    </source>
</evidence>
<dbReference type="RefSeq" id="WP_317386148.1">
    <property type="nucleotide sequence ID" value="NZ_CP136704.1"/>
</dbReference>
<dbReference type="Proteomes" id="UP001302666">
    <property type="component" value="Chromosome"/>
</dbReference>
<proteinExistence type="predicted"/>
<organism evidence="2 3">
    <name type="scientific">Tritonibacter scottomollicae</name>
    <name type="common">Epibacterium scottomollicae</name>
    <dbReference type="NCBI Taxonomy" id="483013"/>
    <lineage>
        <taxon>Bacteria</taxon>
        <taxon>Pseudomonadati</taxon>
        <taxon>Pseudomonadota</taxon>
        <taxon>Alphaproteobacteria</taxon>
        <taxon>Rhodobacterales</taxon>
        <taxon>Paracoccaceae</taxon>
        <taxon>Tritonibacter</taxon>
    </lineage>
</organism>
<protein>
    <recommendedName>
        <fullName evidence="4">Lipoprotein</fullName>
    </recommendedName>
</protein>
<evidence type="ECO:0000313" key="3">
    <source>
        <dbReference type="Proteomes" id="UP001302666"/>
    </source>
</evidence>
<gene>
    <name evidence="2" type="ORF">R1T40_05385</name>
</gene>
<evidence type="ECO:0000256" key="1">
    <source>
        <dbReference type="SAM" id="SignalP"/>
    </source>
</evidence>
<dbReference type="EMBL" id="CP136704">
    <property type="protein sequence ID" value="WOI34165.1"/>
    <property type="molecule type" value="Genomic_DNA"/>
</dbReference>
<reference evidence="2 3" key="1">
    <citation type="submission" date="2023-10" db="EMBL/GenBank/DDBJ databases">
        <title>Eight complete genome sequences of bacteria isolated from laboratory stock of Giant Kelp gametophytes.</title>
        <authorList>
            <person name="Tolentino B."/>
            <person name="Nuzhdin S."/>
        </authorList>
    </citation>
    <scope>NUCLEOTIDE SEQUENCE [LARGE SCALE GENOMIC DNA]</scope>
    <source>
        <strain evidence="2 3">LC.270.F.C4</strain>
    </source>
</reference>
<sequence>MIKLTALLFFISFSGYASACEQYNSIPMEELKEYRDKLTEAGADPFDRLFAFEKLVCSDKPTIRSFAIEAGMKTASDDIIRHEILLQAILQRKQIVVELISTNANKNQKKYIDRMGGALLVTVRGKFPEEGCVSWTNEDKCEGWFLHISGGKATLNGNGYDGFFELSETGKLLGYVRYSGVRIPAKIPLN</sequence>
<name>A0ABZ0HH55_TRISK</name>
<feature type="signal peptide" evidence="1">
    <location>
        <begin position="1"/>
        <end position="19"/>
    </location>
</feature>
<feature type="chain" id="PRO_5045820010" description="Lipoprotein" evidence="1">
    <location>
        <begin position="20"/>
        <end position="190"/>
    </location>
</feature>
<keyword evidence="3" id="KW-1185">Reference proteome</keyword>
<evidence type="ECO:0008006" key="4">
    <source>
        <dbReference type="Google" id="ProtNLM"/>
    </source>
</evidence>
<accession>A0ABZ0HH55</accession>